<evidence type="ECO:0000256" key="1">
    <source>
        <dbReference type="SAM" id="Phobius"/>
    </source>
</evidence>
<protein>
    <submittedName>
        <fullName evidence="3">PepSY-associated TM helix domain-containing protein</fullName>
    </submittedName>
</protein>
<evidence type="ECO:0000259" key="2">
    <source>
        <dbReference type="Pfam" id="PF03413"/>
    </source>
</evidence>
<feature type="domain" description="PepSY" evidence="2">
    <location>
        <begin position="73"/>
        <end position="129"/>
    </location>
</feature>
<organism evidence="3 4">
    <name type="scientific">Thauera mechernichensis</name>
    <dbReference type="NCBI Taxonomy" id="82788"/>
    <lineage>
        <taxon>Bacteria</taxon>
        <taxon>Pseudomonadati</taxon>
        <taxon>Pseudomonadota</taxon>
        <taxon>Betaproteobacteria</taxon>
        <taxon>Rhodocyclales</taxon>
        <taxon>Zoogloeaceae</taxon>
        <taxon>Thauera</taxon>
    </lineage>
</organism>
<dbReference type="Pfam" id="PF03413">
    <property type="entry name" value="PepSY"/>
    <property type="match status" value="1"/>
</dbReference>
<proteinExistence type="predicted"/>
<keyword evidence="1" id="KW-0472">Membrane</keyword>
<dbReference type="PANTHER" id="PTHR34219">
    <property type="entry name" value="IRON-REGULATED INNER MEMBRANE PROTEIN-RELATED"/>
    <property type="match status" value="1"/>
</dbReference>
<sequence>MKSTVPMIDGVQGRRSGARVWFLVHSWAALPLWMFMFFVCLTGSIATVSQEIVWLADPAVRARAPAHDAQVLGYDEILAAVNGAQPDAVVQSISRPVKSQFALSVRVGYADGTSGTLHVNPYTGEIQGAHSGFDFRQFIRALHGWLLMPFDNGFNLGWYAVSALALPMLVSLVTGLVVYKKFWRGFLRPRLRFAQGARVFWGDFHRLAGIWSIPFILIMSVTGLWFLVQATLSDLSISISTEGVPPVVAREDAPYTADGLRAPMISLDGAAAKASEHLPGLEPMFVRLPGTAYDPIMVLGRGGYPLLFERLHINPYDGDVVYVRRVSDRSGLELFTESMRPLHTGDFAGLWLKLVYFLFGVLLTMMVLSGMLIWTKRTAQATIAALRRQPQPQPVMAQEVSE</sequence>
<dbReference type="PANTHER" id="PTHR34219:SF8">
    <property type="entry name" value="PEPSY DOMAIN-CONTAINING PROTEIN"/>
    <property type="match status" value="1"/>
</dbReference>
<feature type="transmembrane region" description="Helical" evidence="1">
    <location>
        <begin position="20"/>
        <end position="46"/>
    </location>
</feature>
<accession>A0ABW3WDW3</accession>
<dbReference type="EMBL" id="JBHTMC010000020">
    <property type="protein sequence ID" value="MFD1263877.1"/>
    <property type="molecule type" value="Genomic_DNA"/>
</dbReference>
<keyword evidence="1" id="KW-1133">Transmembrane helix</keyword>
<feature type="transmembrane region" description="Helical" evidence="1">
    <location>
        <begin position="354"/>
        <end position="374"/>
    </location>
</feature>
<dbReference type="InterPro" id="IPR025711">
    <property type="entry name" value="PepSY"/>
</dbReference>
<feature type="transmembrane region" description="Helical" evidence="1">
    <location>
        <begin position="156"/>
        <end position="179"/>
    </location>
</feature>
<reference evidence="4" key="1">
    <citation type="journal article" date="2019" name="Int. J. Syst. Evol. Microbiol.">
        <title>The Global Catalogue of Microorganisms (GCM) 10K type strain sequencing project: providing services to taxonomists for standard genome sequencing and annotation.</title>
        <authorList>
            <consortium name="The Broad Institute Genomics Platform"/>
            <consortium name="The Broad Institute Genome Sequencing Center for Infectious Disease"/>
            <person name="Wu L."/>
            <person name="Ma J."/>
        </authorList>
    </citation>
    <scope>NUCLEOTIDE SEQUENCE [LARGE SCALE GENOMIC DNA]</scope>
    <source>
        <strain evidence="4">CCUG 48884</strain>
    </source>
</reference>
<keyword evidence="1" id="KW-0812">Transmembrane</keyword>
<evidence type="ECO:0000313" key="3">
    <source>
        <dbReference type="EMBL" id="MFD1263877.1"/>
    </source>
</evidence>
<dbReference type="Pfam" id="PF03929">
    <property type="entry name" value="PepSY_TM"/>
    <property type="match status" value="1"/>
</dbReference>
<gene>
    <name evidence="3" type="ORF">ACFQ4M_09790</name>
</gene>
<keyword evidence="4" id="KW-1185">Reference proteome</keyword>
<dbReference type="RefSeq" id="WP_277832639.1">
    <property type="nucleotide sequence ID" value="NZ_JARQZE010000005.1"/>
</dbReference>
<dbReference type="InterPro" id="IPR005625">
    <property type="entry name" value="PepSY-ass_TM"/>
</dbReference>
<comment type="caution">
    <text evidence="3">The sequence shown here is derived from an EMBL/GenBank/DDBJ whole genome shotgun (WGS) entry which is preliminary data.</text>
</comment>
<dbReference type="Proteomes" id="UP001597158">
    <property type="component" value="Unassembled WGS sequence"/>
</dbReference>
<feature type="transmembrane region" description="Helical" evidence="1">
    <location>
        <begin position="208"/>
        <end position="228"/>
    </location>
</feature>
<name>A0ABW3WDW3_9RHOO</name>
<evidence type="ECO:0000313" key="4">
    <source>
        <dbReference type="Proteomes" id="UP001597158"/>
    </source>
</evidence>